<dbReference type="CDD" id="cd01189">
    <property type="entry name" value="INT_ICEBs1_C_like"/>
    <property type="match status" value="1"/>
</dbReference>
<dbReference type="PANTHER" id="PTHR30349:SF36">
    <property type="entry name" value="PROPHAGE INTEGRASE INTR-RELATED"/>
    <property type="match status" value="1"/>
</dbReference>
<dbReference type="EMBL" id="MLJW01001147">
    <property type="protein sequence ID" value="OIQ79866.1"/>
    <property type="molecule type" value="Genomic_DNA"/>
</dbReference>
<gene>
    <name evidence="4" type="primary">xerC_54</name>
    <name evidence="4" type="ORF">GALL_383920</name>
</gene>
<evidence type="ECO:0000256" key="1">
    <source>
        <dbReference type="ARBA" id="ARBA00023172"/>
    </source>
</evidence>
<dbReference type="PROSITE" id="PS51898">
    <property type="entry name" value="TYR_RECOMBINASE"/>
    <property type="match status" value="1"/>
</dbReference>
<evidence type="ECO:0000256" key="2">
    <source>
        <dbReference type="SAM" id="MobiDB-lite"/>
    </source>
</evidence>
<evidence type="ECO:0000313" key="4">
    <source>
        <dbReference type="EMBL" id="OIQ79866.1"/>
    </source>
</evidence>
<dbReference type="Pfam" id="PF00589">
    <property type="entry name" value="Phage_integrase"/>
    <property type="match status" value="1"/>
</dbReference>
<comment type="caution">
    <text evidence="4">The sequence shown here is derived from an EMBL/GenBank/DDBJ whole genome shotgun (WGS) entry which is preliminary data.</text>
</comment>
<dbReference type="GO" id="GO:0006310">
    <property type="term" value="P:DNA recombination"/>
    <property type="evidence" value="ECO:0007669"/>
    <property type="project" value="UniProtKB-KW"/>
</dbReference>
<dbReference type="Gene3D" id="1.10.443.10">
    <property type="entry name" value="Intergrase catalytic core"/>
    <property type="match status" value="1"/>
</dbReference>
<feature type="region of interest" description="Disordered" evidence="2">
    <location>
        <begin position="222"/>
        <end position="246"/>
    </location>
</feature>
<dbReference type="InterPro" id="IPR013762">
    <property type="entry name" value="Integrase-like_cat_sf"/>
</dbReference>
<dbReference type="InterPro" id="IPR050090">
    <property type="entry name" value="Tyrosine_recombinase_XerCD"/>
</dbReference>
<feature type="domain" description="Tyr recombinase" evidence="3">
    <location>
        <begin position="26"/>
        <end position="209"/>
    </location>
</feature>
<accession>A0A1J5Q9J4</accession>
<protein>
    <submittedName>
        <fullName evidence="4">Tyrosine recombinase XerC</fullName>
    </submittedName>
</protein>
<evidence type="ECO:0000259" key="3">
    <source>
        <dbReference type="PROSITE" id="PS51898"/>
    </source>
</evidence>
<organism evidence="4">
    <name type="scientific">mine drainage metagenome</name>
    <dbReference type="NCBI Taxonomy" id="410659"/>
    <lineage>
        <taxon>unclassified sequences</taxon>
        <taxon>metagenomes</taxon>
        <taxon>ecological metagenomes</taxon>
    </lineage>
</organism>
<proteinExistence type="predicted"/>
<sequence>MLNEAADRYNFSTSVQRIKPLKTKKTDVHPFTLEEVQRIISSVRPDFRNYYIVRFFTGMRTGEIDGLKWKYVNFERRQIMVRETFTSGGEDYTKNDSSQRDIQMSIPVFEALRAQYEATGKISEFVFCNLDAQPLDVNNMTKRVWYPLLRHLGIEPRNPYQSRHTAATLWLASGEAPEWIARQLGHSNTEMLFRVYSRFVPNLTRQDGSAFERLLLQSGATETKAREVQDPVKTKVSHKEGMVHHD</sequence>
<dbReference type="PANTHER" id="PTHR30349">
    <property type="entry name" value="PHAGE INTEGRASE-RELATED"/>
    <property type="match status" value="1"/>
</dbReference>
<dbReference type="GO" id="GO:0015074">
    <property type="term" value="P:DNA integration"/>
    <property type="evidence" value="ECO:0007669"/>
    <property type="project" value="InterPro"/>
</dbReference>
<dbReference type="InterPro" id="IPR002104">
    <property type="entry name" value="Integrase_catalytic"/>
</dbReference>
<dbReference type="SUPFAM" id="SSF56349">
    <property type="entry name" value="DNA breaking-rejoining enzymes"/>
    <property type="match status" value="1"/>
</dbReference>
<keyword evidence="1" id="KW-0233">DNA recombination</keyword>
<feature type="compositionally biased region" description="Basic and acidic residues" evidence="2">
    <location>
        <begin position="223"/>
        <end position="246"/>
    </location>
</feature>
<dbReference type="AlphaFoldDB" id="A0A1J5Q9J4"/>
<reference evidence="4" key="1">
    <citation type="submission" date="2016-10" db="EMBL/GenBank/DDBJ databases">
        <title>Sequence of Gallionella enrichment culture.</title>
        <authorList>
            <person name="Poehlein A."/>
            <person name="Muehling M."/>
            <person name="Daniel R."/>
        </authorList>
    </citation>
    <scope>NUCLEOTIDE SEQUENCE</scope>
</reference>
<name>A0A1J5Q9J4_9ZZZZ</name>
<dbReference type="InterPro" id="IPR011010">
    <property type="entry name" value="DNA_brk_join_enz"/>
</dbReference>
<dbReference type="GO" id="GO:0003677">
    <property type="term" value="F:DNA binding"/>
    <property type="evidence" value="ECO:0007669"/>
    <property type="project" value="InterPro"/>
</dbReference>